<keyword evidence="13" id="KW-1185">Reference proteome</keyword>
<comment type="similarity">
    <text evidence="2">Belongs to the MscS (TC 1.A.23) family.</text>
</comment>
<evidence type="ECO:0000256" key="5">
    <source>
        <dbReference type="ARBA" id="ARBA00022989"/>
    </source>
</evidence>
<keyword evidence="8" id="KW-0732">Signal</keyword>
<proteinExistence type="inferred from homology"/>
<protein>
    <submittedName>
        <fullName evidence="12">DUF3772 domain-containing protein</fullName>
    </submittedName>
</protein>
<dbReference type="Pfam" id="PF21082">
    <property type="entry name" value="MS_channel_3rd"/>
    <property type="match status" value="1"/>
</dbReference>
<dbReference type="PANTHER" id="PTHR30347">
    <property type="entry name" value="POTASSIUM CHANNEL RELATED"/>
    <property type="match status" value="1"/>
</dbReference>
<dbReference type="RefSeq" id="WP_066711234.1">
    <property type="nucleotide sequence ID" value="NZ_JBHIWA010000010.1"/>
</dbReference>
<feature type="transmembrane region" description="Helical" evidence="7">
    <location>
        <begin position="600"/>
        <end position="628"/>
    </location>
</feature>
<feature type="transmembrane region" description="Helical" evidence="7">
    <location>
        <begin position="361"/>
        <end position="380"/>
    </location>
</feature>
<evidence type="ECO:0000313" key="12">
    <source>
        <dbReference type="EMBL" id="PCG13337.1"/>
    </source>
</evidence>
<dbReference type="AlphaFoldDB" id="A0A2A4I2Y6"/>
<dbReference type="InterPro" id="IPR011066">
    <property type="entry name" value="MscS_channel_C_sf"/>
</dbReference>
<dbReference type="SUPFAM" id="SSF82689">
    <property type="entry name" value="Mechanosensitive channel protein MscS (YggB), C-terminal domain"/>
    <property type="match status" value="1"/>
</dbReference>
<dbReference type="GO" id="GO:0008381">
    <property type="term" value="F:mechanosensitive monoatomic ion channel activity"/>
    <property type="evidence" value="ECO:0007669"/>
    <property type="project" value="UniProtKB-ARBA"/>
</dbReference>
<organism evidence="12 13">
    <name type="scientific">Sphingomonas adhaesiva</name>
    <dbReference type="NCBI Taxonomy" id="28212"/>
    <lineage>
        <taxon>Bacteria</taxon>
        <taxon>Pseudomonadati</taxon>
        <taxon>Pseudomonadota</taxon>
        <taxon>Alphaproteobacteria</taxon>
        <taxon>Sphingomonadales</taxon>
        <taxon>Sphingomonadaceae</taxon>
        <taxon>Sphingomonas</taxon>
    </lineage>
</organism>
<comment type="subcellular location">
    <subcellularLocation>
        <location evidence="1">Cell membrane</location>
        <topology evidence="1">Multi-pass membrane protein</topology>
    </subcellularLocation>
</comment>
<dbReference type="InterPro" id="IPR022249">
    <property type="entry name" value="DUF3772"/>
</dbReference>
<dbReference type="Gene3D" id="2.30.30.60">
    <property type="match status" value="1"/>
</dbReference>
<feature type="chain" id="PRO_5011974772" evidence="8">
    <location>
        <begin position="26"/>
        <end position="798"/>
    </location>
</feature>
<evidence type="ECO:0000256" key="2">
    <source>
        <dbReference type="ARBA" id="ARBA00008017"/>
    </source>
</evidence>
<gene>
    <name evidence="12" type="ORF">COA07_15225</name>
</gene>
<feature type="transmembrane region" description="Helical" evidence="7">
    <location>
        <begin position="329"/>
        <end position="355"/>
    </location>
</feature>
<dbReference type="InterPro" id="IPR010920">
    <property type="entry name" value="LSM_dom_sf"/>
</dbReference>
<evidence type="ECO:0000256" key="4">
    <source>
        <dbReference type="ARBA" id="ARBA00022692"/>
    </source>
</evidence>
<accession>A0A2A4I2Y6</accession>
<comment type="caution">
    <text evidence="12">The sequence shown here is derived from an EMBL/GenBank/DDBJ whole genome shotgun (WGS) entry which is preliminary data.</text>
</comment>
<dbReference type="EMBL" id="NWVC01000009">
    <property type="protein sequence ID" value="PCG13337.1"/>
    <property type="molecule type" value="Genomic_DNA"/>
</dbReference>
<evidence type="ECO:0000256" key="7">
    <source>
        <dbReference type="SAM" id="Phobius"/>
    </source>
</evidence>
<dbReference type="Pfam" id="PF00924">
    <property type="entry name" value="MS_channel_2nd"/>
    <property type="match status" value="1"/>
</dbReference>
<feature type="transmembrane region" description="Helical" evidence="7">
    <location>
        <begin position="199"/>
        <end position="218"/>
    </location>
</feature>
<feature type="signal peptide" evidence="8">
    <location>
        <begin position="1"/>
        <end position="25"/>
    </location>
</feature>
<feature type="domain" description="Mechanosensitive ion channel MscS" evidence="9">
    <location>
        <begin position="617"/>
        <end position="681"/>
    </location>
</feature>
<dbReference type="PANTHER" id="PTHR30347:SF9">
    <property type="entry name" value="MINICONDUCTANCE MECHANOSENSITIVE CHANNEL MSCM"/>
    <property type="match status" value="1"/>
</dbReference>
<reference evidence="12 13" key="1">
    <citation type="submission" date="2017-09" db="EMBL/GenBank/DDBJ databases">
        <title>Sphingomonas adhaesiva DSM 7418, whole genome shotgun sequence.</title>
        <authorList>
            <person name="Feng G."/>
            <person name="Zhu H."/>
        </authorList>
    </citation>
    <scope>NUCLEOTIDE SEQUENCE [LARGE SCALE GENOMIC DNA]</scope>
    <source>
        <strain evidence="12 13">DSM 7418</strain>
    </source>
</reference>
<feature type="transmembrane region" description="Helical" evidence="7">
    <location>
        <begin position="245"/>
        <end position="267"/>
    </location>
</feature>
<evidence type="ECO:0000256" key="8">
    <source>
        <dbReference type="SAM" id="SignalP"/>
    </source>
</evidence>
<feature type="transmembrane region" description="Helical" evidence="7">
    <location>
        <begin position="279"/>
        <end position="302"/>
    </location>
</feature>
<dbReference type="Gene3D" id="3.30.70.100">
    <property type="match status" value="1"/>
</dbReference>
<evidence type="ECO:0000256" key="1">
    <source>
        <dbReference type="ARBA" id="ARBA00004651"/>
    </source>
</evidence>
<evidence type="ECO:0000256" key="6">
    <source>
        <dbReference type="ARBA" id="ARBA00023136"/>
    </source>
</evidence>
<dbReference type="InterPro" id="IPR023408">
    <property type="entry name" value="MscS_beta-dom_sf"/>
</dbReference>
<keyword evidence="5 7" id="KW-1133">Transmembrane helix</keyword>
<dbReference type="Proteomes" id="UP000218323">
    <property type="component" value="Unassembled WGS sequence"/>
</dbReference>
<dbReference type="InterPro" id="IPR011014">
    <property type="entry name" value="MscS_channel_TM-2"/>
</dbReference>
<evidence type="ECO:0000256" key="3">
    <source>
        <dbReference type="ARBA" id="ARBA00022475"/>
    </source>
</evidence>
<dbReference type="Gene3D" id="1.10.287.1260">
    <property type="match status" value="1"/>
</dbReference>
<dbReference type="InterPro" id="IPR052702">
    <property type="entry name" value="MscS-like_channel"/>
</dbReference>
<evidence type="ECO:0000259" key="9">
    <source>
        <dbReference type="Pfam" id="PF00924"/>
    </source>
</evidence>
<evidence type="ECO:0000259" key="11">
    <source>
        <dbReference type="Pfam" id="PF21082"/>
    </source>
</evidence>
<dbReference type="SUPFAM" id="SSF50182">
    <property type="entry name" value="Sm-like ribonucleoproteins"/>
    <property type="match status" value="1"/>
</dbReference>
<feature type="transmembrane region" description="Helical" evidence="7">
    <location>
        <begin position="473"/>
        <end position="501"/>
    </location>
</feature>
<dbReference type="SUPFAM" id="SSF82861">
    <property type="entry name" value="Mechanosensitive channel protein MscS (YggB), transmembrane region"/>
    <property type="match status" value="1"/>
</dbReference>
<sequence>MTMRVARWCAMLAAGLLLAPGTGMAQPSPVDAATAQLAQAESDLRSVDRALDGRITPDQRADLRDTATGARGAALAAASQLSQQLALIDARLAQLGPSPAAGEAADIRGERARLTKQRNLLDSAVKRGRLLGVEADQLADEITQSQAEQFGQMISTRVASPVTPAFWSAVLHAAPRDTRRVAMLVAHGADSVAQGRRGALPWAAVLGLAAAVAIMLPGRLAAQRLALRLLIDGAPGHRVRRSANAIWRILVGTLAPLLATGALVAGLRWSGLQPQGWDTLFDALVAAASFAGFAASTTGALLMRHQPTWRVAPIADDVAHHLRPFSWPLAALVAFAILAQAVITATGISGAAVSATQVAEVMLHLALIVGALVAVARLRAARADADADTPARAGLGAASVVAWGMVATALIALLIGYLGFALFVVQLAAWAVILGSAVYLLMAAVDDIAVTVFTRDSPAGRILSRALGVRGTLIDQFGVLLSGVLRVMLAIAALGLLFFPFGAGDGVGSMFGRLATLASGVTVGGIFISPGAILRGLAVLFIGLTLLRAFMRWLEGKFLPATDLDGSGRNSISLVARYVGVALAVIWALASLGIGVERIALLLSALSVGIGFGLQAITSNFVSGLILLAERPIKIGDLVRIGTDEGDVKRISVRSTEIELPDHSTLIVPNSELITKTVHNKTLASPLGRIQIQFSIPIEADADAARDIIASAFAAEEAVLDDPAPAVFIDSIVDGRVFFNCFAHVASPRAAYRTRSQLFTVILRRFREDGIELGTVPQRMELIRTPGDPLPPQTQPPA</sequence>
<dbReference type="GO" id="GO:0005886">
    <property type="term" value="C:plasma membrane"/>
    <property type="evidence" value="ECO:0007669"/>
    <property type="project" value="UniProtKB-SubCell"/>
</dbReference>
<dbReference type="Pfam" id="PF12607">
    <property type="entry name" value="DUF3772"/>
    <property type="match status" value="1"/>
</dbReference>
<feature type="transmembrane region" description="Helical" evidence="7">
    <location>
        <begin position="400"/>
        <end position="423"/>
    </location>
</feature>
<feature type="transmembrane region" description="Helical" evidence="7">
    <location>
        <begin position="521"/>
        <end position="547"/>
    </location>
</feature>
<keyword evidence="4 7" id="KW-0812">Transmembrane</keyword>
<keyword evidence="3" id="KW-1003">Cell membrane</keyword>
<feature type="transmembrane region" description="Helical" evidence="7">
    <location>
        <begin position="574"/>
        <end position="594"/>
    </location>
</feature>
<keyword evidence="6 7" id="KW-0472">Membrane</keyword>
<evidence type="ECO:0000259" key="10">
    <source>
        <dbReference type="Pfam" id="PF12607"/>
    </source>
</evidence>
<feature type="transmembrane region" description="Helical" evidence="7">
    <location>
        <begin position="429"/>
        <end position="453"/>
    </location>
</feature>
<feature type="domain" description="DUF3772" evidence="10">
    <location>
        <begin position="126"/>
        <end position="186"/>
    </location>
</feature>
<evidence type="ECO:0000313" key="13">
    <source>
        <dbReference type="Proteomes" id="UP000218323"/>
    </source>
</evidence>
<dbReference type="InterPro" id="IPR049278">
    <property type="entry name" value="MS_channel_C"/>
</dbReference>
<feature type="domain" description="Mechanosensitive ion channel MscS C-terminal" evidence="11">
    <location>
        <begin position="691"/>
        <end position="773"/>
    </location>
</feature>
<dbReference type="InterPro" id="IPR006685">
    <property type="entry name" value="MscS_channel_2nd"/>
</dbReference>
<name>A0A2A4I2Y6_9SPHN</name>